<reference evidence="3" key="1">
    <citation type="submission" date="2014-12" db="EMBL/GenBank/DDBJ databases">
        <title>Insight into the proteome of Arion vulgaris.</title>
        <authorList>
            <person name="Aradska J."/>
            <person name="Bulat T."/>
            <person name="Smidak R."/>
            <person name="Sarate P."/>
            <person name="Gangsoo J."/>
            <person name="Sialana F."/>
            <person name="Bilban M."/>
            <person name="Lubec G."/>
        </authorList>
    </citation>
    <scope>NUCLEOTIDE SEQUENCE</scope>
    <source>
        <tissue evidence="3">Skin</tissue>
    </source>
</reference>
<dbReference type="PROSITE" id="PS50009">
    <property type="entry name" value="RASGEF_CAT"/>
    <property type="match status" value="1"/>
</dbReference>
<dbReference type="GO" id="GO:0005085">
    <property type="term" value="F:guanyl-nucleotide exchange factor activity"/>
    <property type="evidence" value="ECO:0007669"/>
    <property type="project" value="UniProtKB-KW"/>
</dbReference>
<dbReference type="Gene3D" id="1.10.840.10">
    <property type="entry name" value="Ras guanine-nucleotide exchange factors catalytic domain"/>
    <property type="match status" value="1"/>
</dbReference>
<sequence length="69" mass="8094">MLTYNTCRLYHSTCMYVHSSSDLLSFKAHDIAEQMTLLDAQLFQKIEIPEVLMWAREQSEELSPHLTTF</sequence>
<dbReference type="SUPFAM" id="SSF48366">
    <property type="entry name" value="Ras GEF"/>
    <property type="match status" value="1"/>
</dbReference>
<protein>
    <recommendedName>
        <fullName evidence="2">Ras-GEF domain-containing protein</fullName>
    </recommendedName>
</protein>
<dbReference type="InterPro" id="IPR036964">
    <property type="entry name" value="RASGEF_cat_dom_sf"/>
</dbReference>
<evidence type="ECO:0000256" key="1">
    <source>
        <dbReference type="PROSITE-ProRule" id="PRU00168"/>
    </source>
</evidence>
<accession>A0A0B6ZMT5</accession>
<keyword evidence="1" id="KW-0344">Guanine-nucleotide releasing factor</keyword>
<dbReference type="GO" id="GO:0007264">
    <property type="term" value="P:small GTPase-mediated signal transduction"/>
    <property type="evidence" value="ECO:0007669"/>
    <property type="project" value="InterPro"/>
</dbReference>
<proteinExistence type="predicted"/>
<feature type="non-terminal residue" evidence="3">
    <location>
        <position position="69"/>
    </location>
</feature>
<evidence type="ECO:0000313" key="3">
    <source>
        <dbReference type="EMBL" id="CEK69717.1"/>
    </source>
</evidence>
<gene>
    <name evidence="3" type="primary">ORF71322</name>
</gene>
<dbReference type="EMBL" id="HACG01022852">
    <property type="protein sequence ID" value="CEK69717.1"/>
    <property type="molecule type" value="Transcribed_RNA"/>
</dbReference>
<dbReference type="Pfam" id="PF00617">
    <property type="entry name" value="RasGEF"/>
    <property type="match status" value="1"/>
</dbReference>
<feature type="domain" description="Ras-GEF" evidence="2">
    <location>
        <begin position="27"/>
        <end position="69"/>
    </location>
</feature>
<organism evidence="3">
    <name type="scientific">Arion vulgaris</name>
    <dbReference type="NCBI Taxonomy" id="1028688"/>
    <lineage>
        <taxon>Eukaryota</taxon>
        <taxon>Metazoa</taxon>
        <taxon>Spiralia</taxon>
        <taxon>Lophotrochozoa</taxon>
        <taxon>Mollusca</taxon>
        <taxon>Gastropoda</taxon>
        <taxon>Heterobranchia</taxon>
        <taxon>Euthyneura</taxon>
        <taxon>Panpulmonata</taxon>
        <taxon>Eupulmonata</taxon>
        <taxon>Stylommatophora</taxon>
        <taxon>Helicina</taxon>
        <taxon>Arionoidea</taxon>
        <taxon>Arionidae</taxon>
        <taxon>Arion</taxon>
    </lineage>
</organism>
<dbReference type="AlphaFoldDB" id="A0A0B6ZMT5"/>
<name>A0A0B6ZMT5_9EUPU</name>
<dbReference type="InterPro" id="IPR001895">
    <property type="entry name" value="RASGEF_cat_dom"/>
</dbReference>
<evidence type="ECO:0000259" key="2">
    <source>
        <dbReference type="PROSITE" id="PS50009"/>
    </source>
</evidence>
<dbReference type="InterPro" id="IPR023578">
    <property type="entry name" value="Ras_GEF_dom_sf"/>
</dbReference>